<dbReference type="SUPFAM" id="SSF53335">
    <property type="entry name" value="S-adenosyl-L-methionine-dependent methyltransferases"/>
    <property type="match status" value="1"/>
</dbReference>
<dbReference type="GO" id="GO:0032259">
    <property type="term" value="P:methylation"/>
    <property type="evidence" value="ECO:0007669"/>
    <property type="project" value="UniProtKB-KW"/>
</dbReference>
<evidence type="ECO:0000256" key="1">
    <source>
        <dbReference type="ARBA" id="ARBA00022603"/>
    </source>
</evidence>
<dbReference type="InterPro" id="IPR016461">
    <property type="entry name" value="COMT-like"/>
</dbReference>
<dbReference type="PROSITE" id="PS51683">
    <property type="entry name" value="SAM_OMT_II"/>
    <property type="match status" value="1"/>
</dbReference>
<dbReference type="GO" id="GO:0008171">
    <property type="term" value="F:O-methyltransferase activity"/>
    <property type="evidence" value="ECO:0007669"/>
    <property type="project" value="InterPro"/>
</dbReference>
<keyword evidence="7" id="KW-1185">Reference proteome</keyword>
<dbReference type="GO" id="GO:0046983">
    <property type="term" value="F:protein dimerization activity"/>
    <property type="evidence" value="ECO:0007669"/>
    <property type="project" value="InterPro"/>
</dbReference>
<dbReference type="Gene3D" id="3.40.50.150">
    <property type="entry name" value="Vaccinia Virus protein VP39"/>
    <property type="match status" value="1"/>
</dbReference>
<evidence type="ECO:0000313" key="6">
    <source>
        <dbReference type="EMBL" id="KAK8129729.1"/>
    </source>
</evidence>
<keyword evidence="3" id="KW-0949">S-adenosyl-L-methionine</keyword>
<gene>
    <name evidence="6" type="ORF">PG999_002109</name>
</gene>
<accession>A0AAW0R7A1</accession>
<evidence type="ECO:0000313" key="7">
    <source>
        <dbReference type="Proteomes" id="UP001392437"/>
    </source>
</evidence>
<keyword evidence="1" id="KW-0489">Methyltransferase</keyword>
<dbReference type="InterPro" id="IPR036390">
    <property type="entry name" value="WH_DNA-bd_sf"/>
</dbReference>
<comment type="caution">
    <text evidence="6">The sequence shown here is derived from an EMBL/GenBank/DDBJ whole genome shotgun (WGS) entry which is preliminary data.</text>
</comment>
<dbReference type="Pfam" id="PF00891">
    <property type="entry name" value="Methyltransf_2"/>
    <property type="match status" value="1"/>
</dbReference>
<dbReference type="PANTHER" id="PTHR43712">
    <property type="entry name" value="PUTATIVE (AFU_ORTHOLOGUE AFUA_4G14580)-RELATED"/>
    <property type="match status" value="1"/>
</dbReference>
<feature type="domain" description="O-methyltransferase C-terminal" evidence="4">
    <location>
        <begin position="200"/>
        <end position="391"/>
    </location>
</feature>
<dbReference type="SUPFAM" id="SSF46785">
    <property type="entry name" value="Winged helix' DNA-binding domain"/>
    <property type="match status" value="1"/>
</dbReference>
<dbReference type="InterPro" id="IPR001077">
    <property type="entry name" value="COMT_C"/>
</dbReference>
<dbReference type="EMBL" id="JAQQWP010000002">
    <property type="protein sequence ID" value="KAK8129729.1"/>
    <property type="molecule type" value="Genomic_DNA"/>
</dbReference>
<dbReference type="Proteomes" id="UP001392437">
    <property type="component" value="Unassembled WGS sequence"/>
</dbReference>
<protein>
    <submittedName>
        <fullName evidence="6">O-methyltransferase</fullName>
    </submittedName>
</protein>
<reference evidence="6 7" key="1">
    <citation type="submission" date="2023-01" db="EMBL/GenBank/DDBJ databases">
        <title>Analysis of 21 Apiospora genomes using comparative genomics revels a genus with tremendous synthesis potential of carbohydrate active enzymes and secondary metabolites.</title>
        <authorList>
            <person name="Sorensen T."/>
        </authorList>
    </citation>
    <scope>NUCLEOTIDE SEQUENCE [LARGE SCALE GENOMIC DNA]</scope>
    <source>
        <strain evidence="6 7">CBS 117206</strain>
    </source>
</reference>
<dbReference type="InterPro" id="IPR036388">
    <property type="entry name" value="WH-like_DNA-bd_sf"/>
</dbReference>
<evidence type="ECO:0000259" key="5">
    <source>
        <dbReference type="Pfam" id="PF08100"/>
    </source>
</evidence>
<evidence type="ECO:0000259" key="4">
    <source>
        <dbReference type="Pfam" id="PF00891"/>
    </source>
</evidence>
<dbReference type="PANTHER" id="PTHR43712:SF12">
    <property type="entry name" value="STERIGMATOCYSTIN 8-O-METHYLTRANSFERASE"/>
    <property type="match status" value="1"/>
</dbReference>
<keyword evidence="2" id="KW-0808">Transferase</keyword>
<feature type="domain" description="O-methyltransferase dimerisation" evidence="5">
    <location>
        <begin position="80"/>
        <end position="152"/>
    </location>
</feature>
<evidence type="ECO:0000256" key="3">
    <source>
        <dbReference type="ARBA" id="ARBA00022691"/>
    </source>
</evidence>
<proteinExistence type="predicted"/>
<name>A0AAW0R7A1_9PEZI</name>
<dbReference type="Gene3D" id="1.10.10.10">
    <property type="entry name" value="Winged helix-like DNA-binding domain superfamily/Winged helix DNA-binding domain"/>
    <property type="match status" value="1"/>
</dbReference>
<dbReference type="InterPro" id="IPR029063">
    <property type="entry name" value="SAM-dependent_MTases_sf"/>
</dbReference>
<evidence type="ECO:0000256" key="2">
    <source>
        <dbReference type="ARBA" id="ARBA00022679"/>
    </source>
</evidence>
<dbReference type="InterPro" id="IPR012967">
    <property type="entry name" value="COMT_dimerisation"/>
</dbReference>
<sequence length="420" mass="46144">MASNIPLPRIVQLANTISEAVTKMQAVLSAKGIPPPSFDEEHEFNLPLETTHDHNIVLDATAELHDLMLEPLNLMYQHGGHNNSLCLQAIAEFKIADLIPSGGQVSFGEIANQTPLTEQMTARLLRHAMTMRVFREPVPGMVAHTAASKALHHSAASDWLQAGTTEMWPAATKTVGALKEWPASQEPDQTGYVLSNKSSATLYDVLAQDAKKAELFAKGMAVFSARPQFSLSYITDHYDWASLGQAHLVDLGGSLGHVSIALATKFPNLSTIVQDMESVLENVTAPKQLGDRCRFMAHDFFAPQPVKGADVYFLRWILHNWSDKYCILILRALLPALRPGARVIIQEILMPEPGAIAMWKEKSLRSDDLSMAAAFNAQERTVADFSSLVKQVDVGFELRDVIEPPGSALGMLEFVWRGPT</sequence>
<dbReference type="Pfam" id="PF08100">
    <property type="entry name" value="Dimerisation"/>
    <property type="match status" value="1"/>
</dbReference>
<organism evidence="6 7">
    <name type="scientific">Apiospora kogelbergensis</name>
    <dbReference type="NCBI Taxonomy" id="1337665"/>
    <lineage>
        <taxon>Eukaryota</taxon>
        <taxon>Fungi</taxon>
        <taxon>Dikarya</taxon>
        <taxon>Ascomycota</taxon>
        <taxon>Pezizomycotina</taxon>
        <taxon>Sordariomycetes</taxon>
        <taxon>Xylariomycetidae</taxon>
        <taxon>Amphisphaeriales</taxon>
        <taxon>Apiosporaceae</taxon>
        <taxon>Apiospora</taxon>
    </lineage>
</organism>
<dbReference type="AlphaFoldDB" id="A0AAW0R7A1"/>